<dbReference type="PANTHER" id="PTHR42709">
    <property type="entry name" value="ALKALINE PHOSPHATASE LIKE PROTEIN"/>
    <property type="match status" value="1"/>
</dbReference>
<evidence type="ECO:0000313" key="9">
    <source>
        <dbReference type="Proteomes" id="UP000602745"/>
    </source>
</evidence>
<keyword evidence="4 6" id="KW-1133">Transmembrane helix</keyword>
<dbReference type="Proteomes" id="UP000602745">
    <property type="component" value="Unassembled WGS sequence"/>
</dbReference>
<keyword evidence="5 6" id="KW-0472">Membrane</keyword>
<evidence type="ECO:0000313" key="8">
    <source>
        <dbReference type="EMBL" id="GGE42678.1"/>
    </source>
</evidence>
<dbReference type="RefSeq" id="WP_188409576.1">
    <property type="nucleotide sequence ID" value="NZ_BMCP01000002.1"/>
</dbReference>
<dbReference type="GO" id="GO:0005886">
    <property type="term" value="C:plasma membrane"/>
    <property type="evidence" value="ECO:0007669"/>
    <property type="project" value="UniProtKB-SubCell"/>
</dbReference>
<evidence type="ECO:0000256" key="4">
    <source>
        <dbReference type="ARBA" id="ARBA00022989"/>
    </source>
</evidence>
<name>A0A8J3DU58_9RHOB</name>
<dbReference type="AlphaFoldDB" id="A0A8J3DU58"/>
<evidence type="ECO:0000256" key="1">
    <source>
        <dbReference type="ARBA" id="ARBA00004651"/>
    </source>
</evidence>
<reference evidence="8" key="1">
    <citation type="journal article" date="2014" name="Int. J. Syst. Evol. Microbiol.">
        <title>Complete genome sequence of Corynebacterium casei LMG S-19264T (=DSM 44701T), isolated from a smear-ripened cheese.</title>
        <authorList>
            <consortium name="US DOE Joint Genome Institute (JGI-PGF)"/>
            <person name="Walter F."/>
            <person name="Albersmeier A."/>
            <person name="Kalinowski J."/>
            <person name="Ruckert C."/>
        </authorList>
    </citation>
    <scope>NUCLEOTIDE SEQUENCE</scope>
    <source>
        <strain evidence="8">CCM 7684</strain>
    </source>
</reference>
<organism evidence="8 9">
    <name type="scientific">Agaricicola taiwanensis</name>
    <dbReference type="NCBI Taxonomy" id="591372"/>
    <lineage>
        <taxon>Bacteria</taxon>
        <taxon>Pseudomonadati</taxon>
        <taxon>Pseudomonadota</taxon>
        <taxon>Alphaproteobacteria</taxon>
        <taxon>Rhodobacterales</taxon>
        <taxon>Paracoccaceae</taxon>
        <taxon>Agaricicola</taxon>
    </lineage>
</organism>
<feature type="transmembrane region" description="Helical" evidence="6">
    <location>
        <begin position="12"/>
        <end position="30"/>
    </location>
</feature>
<dbReference type="InterPro" id="IPR032816">
    <property type="entry name" value="VTT_dom"/>
</dbReference>
<keyword evidence="3 6" id="KW-0812">Transmembrane</keyword>
<evidence type="ECO:0000256" key="3">
    <source>
        <dbReference type="ARBA" id="ARBA00022692"/>
    </source>
</evidence>
<feature type="domain" description="VTT" evidence="7">
    <location>
        <begin position="30"/>
        <end position="160"/>
    </location>
</feature>
<keyword evidence="2" id="KW-1003">Cell membrane</keyword>
<dbReference type="InterPro" id="IPR051311">
    <property type="entry name" value="DedA_domain"/>
</dbReference>
<comment type="caution">
    <text evidence="8">The sequence shown here is derived from an EMBL/GenBank/DDBJ whole genome shotgun (WGS) entry which is preliminary data.</text>
</comment>
<evidence type="ECO:0000259" key="7">
    <source>
        <dbReference type="Pfam" id="PF09335"/>
    </source>
</evidence>
<feature type="transmembrane region" description="Helical" evidence="6">
    <location>
        <begin position="140"/>
        <end position="163"/>
    </location>
</feature>
<evidence type="ECO:0000256" key="5">
    <source>
        <dbReference type="ARBA" id="ARBA00023136"/>
    </source>
</evidence>
<dbReference type="PANTHER" id="PTHR42709:SF6">
    <property type="entry name" value="UNDECAPRENYL PHOSPHATE TRANSPORTER A"/>
    <property type="match status" value="1"/>
</dbReference>
<proteinExistence type="predicted"/>
<dbReference type="EMBL" id="BMCP01000002">
    <property type="protein sequence ID" value="GGE42678.1"/>
    <property type="molecule type" value="Genomic_DNA"/>
</dbReference>
<evidence type="ECO:0000256" key="2">
    <source>
        <dbReference type="ARBA" id="ARBA00022475"/>
    </source>
</evidence>
<reference evidence="8" key="2">
    <citation type="submission" date="2020-09" db="EMBL/GenBank/DDBJ databases">
        <authorList>
            <person name="Sun Q."/>
            <person name="Sedlacek I."/>
        </authorList>
    </citation>
    <scope>NUCLEOTIDE SEQUENCE</scope>
    <source>
        <strain evidence="8">CCM 7684</strain>
    </source>
</reference>
<feature type="transmembrane region" description="Helical" evidence="6">
    <location>
        <begin position="175"/>
        <end position="193"/>
    </location>
</feature>
<accession>A0A8J3DU58</accession>
<evidence type="ECO:0000256" key="6">
    <source>
        <dbReference type="SAM" id="Phobius"/>
    </source>
</evidence>
<keyword evidence="9" id="KW-1185">Reference proteome</keyword>
<protein>
    <submittedName>
        <fullName evidence="8">Alkaline phosphatase</fullName>
    </submittedName>
</protein>
<dbReference type="Pfam" id="PF09335">
    <property type="entry name" value="VTT_dom"/>
    <property type="match status" value="1"/>
</dbReference>
<feature type="transmembrane region" description="Helical" evidence="6">
    <location>
        <begin position="50"/>
        <end position="71"/>
    </location>
</feature>
<comment type="subcellular location">
    <subcellularLocation>
        <location evidence="1">Cell membrane</location>
        <topology evidence="1">Multi-pass membrane protein</topology>
    </subcellularLocation>
</comment>
<sequence>MFDFLREFVETSGYLGIFLLMFAENLFPPIPSEAIMPIAGFNAADGKLSLAGVLISGTLGALAGAYFWYVIGRVFGYERLRWLVERYGFIFTVTPEELDRARALFERHARKAVFFGRLIPAIRSVISIPAGVAAMPQLSFLFWSLIGTVIWTCFLTFAGYILHAQFELVVGWVNPVSNAVAIAVVLLYLYRLVTGRGRTARKS</sequence>
<gene>
    <name evidence="8" type="primary">dedA</name>
    <name evidence="8" type="ORF">GCM10007276_19960</name>
</gene>